<proteinExistence type="predicted"/>
<dbReference type="AlphaFoldDB" id="A0A8R7PUW8"/>
<evidence type="ECO:0000313" key="10">
    <source>
        <dbReference type="Proteomes" id="UP000015106"/>
    </source>
</evidence>
<protein>
    <recommendedName>
        <fullName evidence="11">Splicing factor 3A subunit 3</fullName>
    </recommendedName>
</protein>
<organism evidence="9 10">
    <name type="scientific">Triticum urartu</name>
    <name type="common">Red wild einkorn</name>
    <name type="synonym">Crithodium urartu</name>
    <dbReference type="NCBI Taxonomy" id="4572"/>
    <lineage>
        <taxon>Eukaryota</taxon>
        <taxon>Viridiplantae</taxon>
        <taxon>Streptophyta</taxon>
        <taxon>Embryophyta</taxon>
        <taxon>Tracheophyta</taxon>
        <taxon>Spermatophyta</taxon>
        <taxon>Magnoliopsida</taxon>
        <taxon>Liliopsida</taxon>
        <taxon>Poales</taxon>
        <taxon>Poaceae</taxon>
        <taxon>BOP clade</taxon>
        <taxon>Pooideae</taxon>
        <taxon>Triticodae</taxon>
        <taxon>Triticeae</taxon>
        <taxon>Triticinae</taxon>
        <taxon>Triticum</taxon>
    </lineage>
</organism>
<dbReference type="EnsemblPlants" id="TuG1812G0300003115.01.T01">
    <property type="protein sequence ID" value="TuG1812G0300003115.01.T01"/>
    <property type="gene ID" value="TuG1812G0300003115.01"/>
</dbReference>
<evidence type="ECO:0008006" key="11">
    <source>
        <dbReference type="Google" id="ProtNLM"/>
    </source>
</evidence>
<dbReference type="Proteomes" id="UP000015106">
    <property type="component" value="Chromosome 3"/>
</dbReference>
<evidence type="ECO:0000259" key="7">
    <source>
        <dbReference type="Pfam" id="PF13297"/>
    </source>
</evidence>
<accession>A0A8R7PUW8</accession>
<dbReference type="GO" id="GO:0005681">
    <property type="term" value="C:spliceosomal complex"/>
    <property type="evidence" value="ECO:0007669"/>
    <property type="project" value="TreeGrafter"/>
</dbReference>
<dbReference type="Gramene" id="TuG1812G0300003115.01.T01">
    <property type="protein sequence ID" value="TuG1812G0300003115.01.T01"/>
    <property type="gene ID" value="TuG1812G0300003115.01"/>
</dbReference>
<sequence>MASSVLEATRAAHEDLERLERLAVRELQRDPANARDRLFQSHRVRHMLDLVVSTSDKLVEIYEDKDGARKDEISTHLTAPVQSDIFPKYYERLKEIRDYHRRNHSARFVSETDDYEELLKEEPAIEFTGEEAFGRYLDLHELYNEFINSKFGSLMEYSAYVGTFAQTEKIAHNLKATRPYKEYLEHILEYLMSFLYRTEPLQDIEKIFTKLESEFEEQWTNGEVPGWENKGTEKESVLQESAVDLDYYSTVEELVELGPEKLKEALTARGLKGGGTVQQRAERLFLLKHTPLEKLDRKHFAKGDDLKKEIALTEMKMKRLCEILDEVIVRTKENAEKKLTLTYEEMEAEREEVLSFSLNFNLLTFSSVCLSELLSSVTSYRKKCKLIVKVMMKTNKSTTPSSYQWAGTGNLSLIGSISFTVLVRNSSVKYVVTTVTGGEGLMSAISRSGAISMGCDALAFLILRTSMKLHPSRRRRHSGREYKQSKGRTSGGQTWKKSMKIRMETSTTKRPILICSAKA</sequence>
<dbReference type="GO" id="GO:0000398">
    <property type="term" value="P:mRNA splicing, via spliceosome"/>
    <property type="evidence" value="ECO:0007669"/>
    <property type="project" value="TreeGrafter"/>
</dbReference>
<gene>
    <name evidence="9" type="primary">LOC125544539</name>
</gene>
<dbReference type="Pfam" id="PF13297">
    <property type="entry name" value="SDE2_2C"/>
    <property type="match status" value="1"/>
</dbReference>
<dbReference type="PANTHER" id="PTHR12786:SF2">
    <property type="entry name" value="SPLICING FACTOR 3A SUBUNIT 3"/>
    <property type="match status" value="1"/>
</dbReference>
<dbReference type="InterPro" id="IPR025086">
    <property type="entry name" value="SDE2/SF3A3_SAP"/>
</dbReference>
<comment type="subcellular location">
    <subcellularLocation>
        <location evidence="1">Nucleus</location>
    </subcellularLocation>
</comment>
<evidence type="ECO:0000256" key="5">
    <source>
        <dbReference type="SAM" id="MobiDB-lite"/>
    </source>
</evidence>
<feature type="domain" description="SF3A3" evidence="8">
    <location>
        <begin position="126"/>
        <end position="171"/>
    </location>
</feature>
<evidence type="ECO:0000256" key="2">
    <source>
        <dbReference type="ARBA" id="ARBA00022664"/>
    </source>
</evidence>
<dbReference type="PANTHER" id="PTHR12786">
    <property type="entry name" value="SPLICING FACTOR SF3A-RELATED"/>
    <property type="match status" value="1"/>
</dbReference>
<evidence type="ECO:0000313" key="9">
    <source>
        <dbReference type="EnsemblPlants" id="TuG1812G0300003115.01.T01"/>
    </source>
</evidence>
<feature type="region of interest" description="Disordered" evidence="5">
    <location>
        <begin position="471"/>
        <end position="495"/>
    </location>
</feature>
<keyword evidence="3" id="KW-0508">mRNA splicing</keyword>
<feature type="domain" description="SDE2/SF3A3 SAP" evidence="7">
    <location>
        <begin position="222"/>
        <end position="302"/>
    </location>
</feature>
<keyword evidence="10" id="KW-1185">Reference proteome</keyword>
<dbReference type="InterPro" id="IPR021966">
    <property type="entry name" value="SF3a60_bindingd"/>
</dbReference>
<evidence type="ECO:0000256" key="3">
    <source>
        <dbReference type="ARBA" id="ARBA00023187"/>
    </source>
</evidence>
<reference evidence="10" key="1">
    <citation type="journal article" date="2013" name="Nature">
        <title>Draft genome of the wheat A-genome progenitor Triticum urartu.</title>
        <authorList>
            <person name="Ling H.Q."/>
            <person name="Zhao S."/>
            <person name="Liu D."/>
            <person name="Wang J."/>
            <person name="Sun H."/>
            <person name="Zhang C."/>
            <person name="Fan H."/>
            <person name="Li D."/>
            <person name="Dong L."/>
            <person name="Tao Y."/>
            <person name="Gao C."/>
            <person name="Wu H."/>
            <person name="Li Y."/>
            <person name="Cui Y."/>
            <person name="Guo X."/>
            <person name="Zheng S."/>
            <person name="Wang B."/>
            <person name="Yu K."/>
            <person name="Liang Q."/>
            <person name="Yang W."/>
            <person name="Lou X."/>
            <person name="Chen J."/>
            <person name="Feng M."/>
            <person name="Jian J."/>
            <person name="Zhang X."/>
            <person name="Luo G."/>
            <person name="Jiang Y."/>
            <person name="Liu J."/>
            <person name="Wang Z."/>
            <person name="Sha Y."/>
            <person name="Zhang B."/>
            <person name="Wu H."/>
            <person name="Tang D."/>
            <person name="Shen Q."/>
            <person name="Xue P."/>
            <person name="Zou S."/>
            <person name="Wang X."/>
            <person name="Liu X."/>
            <person name="Wang F."/>
            <person name="Yang Y."/>
            <person name="An X."/>
            <person name="Dong Z."/>
            <person name="Zhang K."/>
            <person name="Zhang X."/>
            <person name="Luo M.C."/>
            <person name="Dvorak J."/>
            <person name="Tong Y."/>
            <person name="Wang J."/>
            <person name="Yang H."/>
            <person name="Li Z."/>
            <person name="Wang D."/>
            <person name="Zhang A."/>
            <person name="Wang J."/>
        </authorList>
    </citation>
    <scope>NUCLEOTIDE SEQUENCE</scope>
    <source>
        <strain evidence="10">cv. G1812</strain>
    </source>
</reference>
<reference evidence="9" key="3">
    <citation type="submission" date="2022-06" db="UniProtKB">
        <authorList>
            <consortium name="EnsemblPlants"/>
        </authorList>
    </citation>
    <scope>IDENTIFICATION</scope>
</reference>
<dbReference type="Pfam" id="PF12108">
    <property type="entry name" value="SF3a60_bindingd"/>
    <property type="match status" value="1"/>
</dbReference>
<evidence type="ECO:0000259" key="6">
    <source>
        <dbReference type="Pfam" id="PF12108"/>
    </source>
</evidence>
<dbReference type="GO" id="GO:0003723">
    <property type="term" value="F:RNA binding"/>
    <property type="evidence" value="ECO:0007669"/>
    <property type="project" value="TreeGrafter"/>
</dbReference>
<evidence type="ECO:0000256" key="1">
    <source>
        <dbReference type="ARBA" id="ARBA00004123"/>
    </source>
</evidence>
<evidence type="ECO:0000256" key="4">
    <source>
        <dbReference type="ARBA" id="ARBA00023242"/>
    </source>
</evidence>
<dbReference type="InterPro" id="IPR051421">
    <property type="entry name" value="RNA_Proc_DNA_Dmg_Regulator"/>
</dbReference>
<dbReference type="Pfam" id="PF16837">
    <property type="entry name" value="SF3A3"/>
    <property type="match status" value="1"/>
</dbReference>
<feature type="domain" description="Splicing factor SF3a60 binding" evidence="6">
    <location>
        <begin position="83"/>
        <end position="103"/>
    </location>
</feature>
<keyword evidence="2" id="KW-0507">mRNA processing</keyword>
<name>A0A8R7PUW8_TRIUA</name>
<reference evidence="9" key="2">
    <citation type="submission" date="2018-03" db="EMBL/GenBank/DDBJ databases">
        <title>The Triticum urartu genome reveals the dynamic nature of wheat genome evolution.</title>
        <authorList>
            <person name="Ling H."/>
            <person name="Ma B."/>
            <person name="Shi X."/>
            <person name="Liu H."/>
            <person name="Dong L."/>
            <person name="Sun H."/>
            <person name="Cao Y."/>
            <person name="Gao Q."/>
            <person name="Zheng S."/>
            <person name="Li Y."/>
            <person name="Yu Y."/>
            <person name="Du H."/>
            <person name="Qi M."/>
            <person name="Li Y."/>
            <person name="Yu H."/>
            <person name="Cui Y."/>
            <person name="Wang N."/>
            <person name="Chen C."/>
            <person name="Wu H."/>
            <person name="Zhao Y."/>
            <person name="Zhang J."/>
            <person name="Li Y."/>
            <person name="Zhou W."/>
            <person name="Zhang B."/>
            <person name="Hu W."/>
            <person name="Eijk M."/>
            <person name="Tang J."/>
            <person name="Witsenboer H."/>
            <person name="Zhao S."/>
            <person name="Li Z."/>
            <person name="Zhang A."/>
            <person name="Wang D."/>
            <person name="Liang C."/>
        </authorList>
    </citation>
    <scope>NUCLEOTIDE SEQUENCE [LARGE SCALE GENOMIC DNA]</scope>
    <source>
        <strain evidence="9">cv. G1812</strain>
    </source>
</reference>
<dbReference type="InterPro" id="IPR031774">
    <property type="entry name" value="SF3A3_dom"/>
</dbReference>
<evidence type="ECO:0000259" key="8">
    <source>
        <dbReference type="Pfam" id="PF16837"/>
    </source>
</evidence>
<keyword evidence="4" id="KW-0539">Nucleus</keyword>